<name>A0A6B1G0V4_9CHLR</name>
<reference evidence="9" key="1">
    <citation type="submission" date="2019-09" db="EMBL/GenBank/DDBJ databases">
        <title>Characterisation of the sponge microbiome using genome-centric metagenomics.</title>
        <authorList>
            <person name="Engelberts J.P."/>
            <person name="Robbins S.J."/>
            <person name="De Goeij J.M."/>
            <person name="Aranda M."/>
            <person name="Bell S.C."/>
            <person name="Webster N.S."/>
        </authorList>
    </citation>
    <scope>NUCLEOTIDE SEQUENCE</scope>
    <source>
        <strain evidence="9">SB0675_bin_29</strain>
    </source>
</reference>
<dbReference type="PROSITE" id="PS00092">
    <property type="entry name" value="N6_MTASE"/>
    <property type="match status" value="1"/>
</dbReference>
<dbReference type="GO" id="GO:0006298">
    <property type="term" value="P:mismatch repair"/>
    <property type="evidence" value="ECO:0007669"/>
    <property type="project" value="TreeGrafter"/>
</dbReference>
<feature type="binding site" evidence="7">
    <location>
        <position position="8"/>
    </location>
    <ligand>
        <name>S-adenosyl-L-methionine</name>
        <dbReference type="ChEBI" id="CHEBI:59789"/>
    </ligand>
</feature>
<feature type="binding site" evidence="7">
    <location>
        <position position="62"/>
    </location>
    <ligand>
        <name>S-adenosyl-L-methionine</name>
        <dbReference type="ChEBI" id="CHEBI:59789"/>
    </ligand>
</feature>
<keyword evidence="5 8" id="KW-0949">S-adenosyl-L-methionine</keyword>
<evidence type="ECO:0000256" key="3">
    <source>
        <dbReference type="ARBA" id="ARBA00022603"/>
    </source>
</evidence>
<dbReference type="GO" id="GO:0032259">
    <property type="term" value="P:methylation"/>
    <property type="evidence" value="ECO:0007669"/>
    <property type="project" value="UniProtKB-KW"/>
</dbReference>
<dbReference type="NCBIfam" id="TIGR00571">
    <property type="entry name" value="dam"/>
    <property type="match status" value="1"/>
</dbReference>
<dbReference type="GO" id="GO:0043565">
    <property type="term" value="F:sequence-specific DNA binding"/>
    <property type="evidence" value="ECO:0007669"/>
    <property type="project" value="TreeGrafter"/>
</dbReference>
<evidence type="ECO:0000256" key="1">
    <source>
        <dbReference type="ARBA" id="ARBA00006594"/>
    </source>
</evidence>
<evidence type="ECO:0000256" key="5">
    <source>
        <dbReference type="ARBA" id="ARBA00022691"/>
    </source>
</evidence>
<evidence type="ECO:0000256" key="2">
    <source>
        <dbReference type="ARBA" id="ARBA00011900"/>
    </source>
</evidence>
<feature type="binding site" evidence="7">
    <location>
        <position position="12"/>
    </location>
    <ligand>
        <name>S-adenosyl-L-methionine</name>
        <dbReference type="ChEBI" id="CHEBI:59789"/>
    </ligand>
</feature>
<dbReference type="GO" id="GO:1904047">
    <property type="term" value="F:S-adenosyl-L-methionine binding"/>
    <property type="evidence" value="ECO:0007669"/>
    <property type="project" value="TreeGrafter"/>
</dbReference>
<organism evidence="9">
    <name type="scientific">Caldilineaceae bacterium SB0675_bin_29</name>
    <dbReference type="NCBI Taxonomy" id="2605266"/>
    <lineage>
        <taxon>Bacteria</taxon>
        <taxon>Bacillati</taxon>
        <taxon>Chloroflexota</taxon>
        <taxon>Caldilineae</taxon>
        <taxon>Caldilineales</taxon>
        <taxon>Caldilineaceae</taxon>
    </lineage>
</organism>
<dbReference type="SUPFAM" id="SSF53335">
    <property type="entry name" value="S-adenosyl-L-methionine-dependent methyltransferases"/>
    <property type="match status" value="1"/>
</dbReference>
<sequence>MSKPFLKWAGGKGQLLSQIGQHLPPGLWEGSLTKYAEPFIGGGAVFFQIANSFDVNEFFISDMNEDLVLAYRTISQQVELLIDRLQAIERLYQLLDVDGRREFFYETRALFNRRATLASGTAPDEEAGHVARLIFLNRTCFNGLYRVNSSGEFNVPHGNYRNPRICDAANLRSVSRSLRNTEIRFGDFTACRDFVDENTFVYLDPPYRPISKTANFNSFYRSPFGDEEQKRLAHFYQELGNVGAKLMLSNSDPHIVNPEDSFFEDLYAGFSIHKVYASRKINSNGAKRGPITELLIANY</sequence>
<protein>
    <recommendedName>
        <fullName evidence="2 8">Site-specific DNA-methyltransferase (adenine-specific)</fullName>
        <ecNumber evidence="2 8">2.1.1.72</ecNumber>
    </recommendedName>
</protein>
<dbReference type="GO" id="GO:0009007">
    <property type="term" value="F:site-specific DNA-methyltransferase (adenine-specific) activity"/>
    <property type="evidence" value="ECO:0007669"/>
    <property type="project" value="UniProtKB-UniRule"/>
</dbReference>
<dbReference type="Gene3D" id="3.40.50.150">
    <property type="entry name" value="Vaccinia Virus protein VP39"/>
    <property type="match status" value="1"/>
</dbReference>
<feature type="binding site" evidence="7">
    <location>
        <position position="204"/>
    </location>
    <ligand>
        <name>S-adenosyl-L-methionine</name>
        <dbReference type="ChEBI" id="CHEBI:59789"/>
    </ligand>
</feature>
<keyword evidence="3 8" id="KW-0489">Methyltransferase</keyword>
<dbReference type="InterPro" id="IPR002052">
    <property type="entry name" value="DNA_methylase_N6_adenine_CS"/>
</dbReference>
<evidence type="ECO:0000256" key="7">
    <source>
        <dbReference type="PIRSR" id="PIRSR000398-1"/>
    </source>
</evidence>
<comment type="catalytic activity">
    <reaction evidence="6 8">
        <text>a 2'-deoxyadenosine in DNA + S-adenosyl-L-methionine = an N(6)-methyl-2'-deoxyadenosine in DNA + S-adenosyl-L-homocysteine + H(+)</text>
        <dbReference type="Rhea" id="RHEA:15197"/>
        <dbReference type="Rhea" id="RHEA-COMP:12418"/>
        <dbReference type="Rhea" id="RHEA-COMP:12419"/>
        <dbReference type="ChEBI" id="CHEBI:15378"/>
        <dbReference type="ChEBI" id="CHEBI:57856"/>
        <dbReference type="ChEBI" id="CHEBI:59789"/>
        <dbReference type="ChEBI" id="CHEBI:90615"/>
        <dbReference type="ChEBI" id="CHEBI:90616"/>
        <dbReference type="EC" id="2.1.1.72"/>
    </reaction>
</comment>
<evidence type="ECO:0000313" key="9">
    <source>
        <dbReference type="EMBL" id="MYH62100.1"/>
    </source>
</evidence>
<dbReference type="InterPro" id="IPR012327">
    <property type="entry name" value="MeTrfase_D12"/>
</dbReference>
<proteinExistence type="inferred from homology"/>
<dbReference type="PANTHER" id="PTHR30481">
    <property type="entry name" value="DNA ADENINE METHYLASE"/>
    <property type="match status" value="1"/>
</dbReference>
<evidence type="ECO:0000256" key="4">
    <source>
        <dbReference type="ARBA" id="ARBA00022679"/>
    </source>
</evidence>
<dbReference type="AlphaFoldDB" id="A0A6B1G0V4"/>
<dbReference type="InterPro" id="IPR029063">
    <property type="entry name" value="SAM-dependent_MTases_sf"/>
</dbReference>
<dbReference type="PRINTS" id="PR00505">
    <property type="entry name" value="D12N6MTFRASE"/>
</dbReference>
<dbReference type="GO" id="GO:0009307">
    <property type="term" value="P:DNA restriction-modification system"/>
    <property type="evidence" value="ECO:0007669"/>
    <property type="project" value="InterPro"/>
</dbReference>
<dbReference type="InterPro" id="IPR012263">
    <property type="entry name" value="M_m6A_EcoRV"/>
</dbReference>
<comment type="caution">
    <text evidence="9">The sequence shown here is derived from an EMBL/GenBank/DDBJ whole genome shotgun (WGS) entry which is preliminary data.</text>
</comment>
<comment type="similarity">
    <text evidence="1 8">Belongs to the N(4)/N(6)-methyltransferase family.</text>
</comment>
<dbReference type="EC" id="2.1.1.72" evidence="2 8"/>
<keyword evidence="4 8" id="KW-0808">Transferase</keyword>
<accession>A0A6B1G0V4</accession>
<dbReference type="Gene3D" id="1.10.1020.10">
    <property type="entry name" value="Adenine-specific Methyltransferase, Domain 2"/>
    <property type="match status" value="1"/>
</dbReference>
<evidence type="ECO:0000256" key="6">
    <source>
        <dbReference type="ARBA" id="ARBA00047942"/>
    </source>
</evidence>
<gene>
    <name evidence="9" type="ORF">F4148_10170</name>
</gene>
<evidence type="ECO:0000256" key="8">
    <source>
        <dbReference type="RuleBase" id="RU361257"/>
    </source>
</evidence>
<dbReference type="PIRSF" id="PIRSF000398">
    <property type="entry name" value="M_m6A_EcoRV"/>
    <property type="match status" value="1"/>
</dbReference>
<dbReference type="Pfam" id="PF02086">
    <property type="entry name" value="MethyltransfD12"/>
    <property type="match status" value="1"/>
</dbReference>
<dbReference type="InterPro" id="IPR023095">
    <property type="entry name" value="Ade_MeTrfase_dom_2"/>
</dbReference>
<dbReference type="PANTHER" id="PTHR30481:SF3">
    <property type="entry name" value="DNA ADENINE METHYLASE"/>
    <property type="match status" value="1"/>
</dbReference>
<dbReference type="EMBL" id="VYDA01000367">
    <property type="protein sequence ID" value="MYH62100.1"/>
    <property type="molecule type" value="Genomic_DNA"/>
</dbReference>